<dbReference type="SUPFAM" id="SSF51182">
    <property type="entry name" value="RmlC-like cupins"/>
    <property type="match status" value="1"/>
</dbReference>
<gene>
    <name evidence="2" type="ORF">HNR10_006032</name>
</gene>
<keyword evidence="3" id="KW-1185">Reference proteome</keyword>
<dbReference type="EMBL" id="JACCFS010000001">
    <property type="protein sequence ID" value="NYJ38151.1"/>
    <property type="molecule type" value="Genomic_DNA"/>
</dbReference>
<dbReference type="AlphaFoldDB" id="A0A7Z0EUN8"/>
<dbReference type="Proteomes" id="UP000572051">
    <property type="component" value="Unassembled WGS sequence"/>
</dbReference>
<evidence type="ECO:0000256" key="1">
    <source>
        <dbReference type="SAM" id="MobiDB-lite"/>
    </source>
</evidence>
<reference evidence="2 3" key="1">
    <citation type="submission" date="2020-07" db="EMBL/GenBank/DDBJ databases">
        <title>Sequencing the genomes of 1000 actinobacteria strains.</title>
        <authorList>
            <person name="Klenk H.-P."/>
        </authorList>
    </citation>
    <scope>NUCLEOTIDE SEQUENCE [LARGE SCALE GENOMIC DNA]</scope>
    <source>
        <strain evidence="2 3">DSM 44442</strain>
    </source>
</reference>
<sequence>MGLPPSAESLQLQFFLVLDGILRIRLRRDADSPERVVDLARGAVFTVSRGTEHRPESDGGASILLFEPTGTLTVGDRNEDVPAHVDATAGHPLEPGQGERPPHTP</sequence>
<evidence type="ECO:0000313" key="3">
    <source>
        <dbReference type="Proteomes" id="UP000572051"/>
    </source>
</evidence>
<name>A0A7Z0EUN8_9ACTN</name>
<organism evidence="2 3">
    <name type="scientific">Nocardiopsis aegyptia</name>
    <dbReference type="NCBI Taxonomy" id="220378"/>
    <lineage>
        <taxon>Bacteria</taxon>
        <taxon>Bacillati</taxon>
        <taxon>Actinomycetota</taxon>
        <taxon>Actinomycetes</taxon>
        <taxon>Streptosporangiales</taxon>
        <taxon>Nocardiopsidaceae</taxon>
        <taxon>Nocardiopsis</taxon>
    </lineage>
</organism>
<dbReference type="Gene3D" id="2.60.120.10">
    <property type="entry name" value="Jelly Rolls"/>
    <property type="match status" value="1"/>
</dbReference>
<comment type="caution">
    <text evidence="2">The sequence shown here is derived from an EMBL/GenBank/DDBJ whole genome shotgun (WGS) entry which is preliminary data.</text>
</comment>
<keyword evidence="2" id="KW-0413">Isomerase</keyword>
<dbReference type="InterPro" id="IPR014710">
    <property type="entry name" value="RmlC-like_jellyroll"/>
</dbReference>
<feature type="region of interest" description="Disordered" evidence="1">
    <location>
        <begin position="73"/>
        <end position="105"/>
    </location>
</feature>
<dbReference type="RefSeq" id="WP_218898148.1">
    <property type="nucleotide sequence ID" value="NZ_JACCFS010000001.1"/>
</dbReference>
<proteinExistence type="predicted"/>
<dbReference type="GO" id="GO:0016853">
    <property type="term" value="F:isomerase activity"/>
    <property type="evidence" value="ECO:0007669"/>
    <property type="project" value="UniProtKB-KW"/>
</dbReference>
<evidence type="ECO:0000313" key="2">
    <source>
        <dbReference type="EMBL" id="NYJ38151.1"/>
    </source>
</evidence>
<accession>A0A7Z0EUN8</accession>
<protein>
    <submittedName>
        <fullName evidence="2">Mannose-6-phosphate isomerase-like protein (Cupin superfamily)</fullName>
    </submittedName>
</protein>
<dbReference type="InterPro" id="IPR011051">
    <property type="entry name" value="RmlC_Cupin_sf"/>
</dbReference>